<protein>
    <submittedName>
        <fullName evidence="3">Ser/thr protein phosphatase superfamily</fullName>
    </submittedName>
</protein>
<evidence type="ECO:0000259" key="2">
    <source>
        <dbReference type="Pfam" id="PF00149"/>
    </source>
</evidence>
<evidence type="ECO:0000256" key="1">
    <source>
        <dbReference type="SAM" id="MobiDB-lite"/>
    </source>
</evidence>
<evidence type="ECO:0000313" key="4">
    <source>
        <dbReference type="Proteomes" id="UP001150062"/>
    </source>
</evidence>
<name>A0ABQ8Z5D1_9EUKA</name>
<reference evidence="3" key="1">
    <citation type="submission" date="2022-08" db="EMBL/GenBank/DDBJ databases">
        <title>Novel sulfate-reducing endosymbionts in the free-living metamonad Anaeramoeba.</title>
        <authorList>
            <person name="Jerlstrom-Hultqvist J."/>
            <person name="Cepicka I."/>
            <person name="Gallot-Lavallee L."/>
            <person name="Salas-Leiva D."/>
            <person name="Curtis B.A."/>
            <person name="Zahonova K."/>
            <person name="Pipaliya S."/>
            <person name="Dacks J."/>
            <person name="Roger A.J."/>
        </authorList>
    </citation>
    <scope>NUCLEOTIDE SEQUENCE</scope>
    <source>
        <strain evidence="3">Schooner1</strain>
    </source>
</reference>
<dbReference type="SUPFAM" id="SSF56300">
    <property type="entry name" value="Metallo-dependent phosphatases"/>
    <property type="match status" value="1"/>
</dbReference>
<dbReference type="InterPro" id="IPR029052">
    <property type="entry name" value="Metallo-depent_PP-like"/>
</dbReference>
<dbReference type="PANTHER" id="PTHR37844">
    <property type="entry name" value="SER/THR PROTEIN PHOSPHATASE SUPERFAMILY (AFU_ORTHOLOGUE AFUA_1G14840)"/>
    <property type="match status" value="1"/>
</dbReference>
<feature type="compositionally biased region" description="Acidic residues" evidence="1">
    <location>
        <begin position="273"/>
        <end position="293"/>
    </location>
</feature>
<comment type="caution">
    <text evidence="3">The sequence shown here is derived from an EMBL/GenBank/DDBJ whole genome shotgun (WGS) entry which is preliminary data.</text>
</comment>
<feature type="compositionally biased region" description="Polar residues" evidence="1">
    <location>
        <begin position="229"/>
        <end position="238"/>
    </location>
</feature>
<evidence type="ECO:0000313" key="3">
    <source>
        <dbReference type="EMBL" id="KAJ6251983.1"/>
    </source>
</evidence>
<proteinExistence type="predicted"/>
<gene>
    <name evidence="3" type="ORF">M0813_14667</name>
</gene>
<feature type="compositionally biased region" description="Basic residues" evidence="1">
    <location>
        <begin position="196"/>
        <end position="227"/>
    </location>
</feature>
<organism evidence="3 4">
    <name type="scientific">Anaeramoeba flamelloides</name>
    <dbReference type="NCBI Taxonomy" id="1746091"/>
    <lineage>
        <taxon>Eukaryota</taxon>
        <taxon>Metamonada</taxon>
        <taxon>Anaeramoebidae</taxon>
        <taxon>Anaeramoeba</taxon>
    </lineage>
</organism>
<sequence>MSVVKTLNFFDLNTFKLQIASDLHLEMYHNPEVLQKRLSKMLTPSADFLALLGDIGDPLLSSYELFLKTISPKFQHIFVVAGNHEYYRNSGIYNVPKTFESTNDHLEHICSNIQTKNVTFLNQNSIDIVTKTKKIRVLGTTLWSEIPTSVESTVHKMMNDYRKIYVSETETITPHFVQDLFQENVKWIQKQIVTTNKKKSRGKGKGKGKNRKKKKKKIQKKFNKKKTNQYTIKQINNKQIEKQIKMGKENGKGGEKTQGGIIEATKEKREREDTEDTEDTYDTDELEELEKENEEIKNKNNDEKTSVVVLTHHAPTFNGTVSPKMKGLPISHAYASNLESLFCRPKNILKRFGKNTNIKIWASGHTHHNYQKKIYGTKILSNSKGYPWQTTGFDPRFLVKF</sequence>
<keyword evidence="4" id="KW-1185">Reference proteome</keyword>
<dbReference type="InterPro" id="IPR004843">
    <property type="entry name" value="Calcineurin-like_PHP"/>
</dbReference>
<accession>A0ABQ8Z5D1</accession>
<dbReference type="PANTHER" id="PTHR37844:SF2">
    <property type="entry name" value="SER_THR PROTEIN PHOSPHATASE SUPERFAMILY (AFU_ORTHOLOGUE AFUA_1G14840)"/>
    <property type="match status" value="1"/>
</dbReference>
<dbReference type="Proteomes" id="UP001150062">
    <property type="component" value="Unassembled WGS sequence"/>
</dbReference>
<dbReference type="EMBL" id="JAOAOG010000051">
    <property type="protein sequence ID" value="KAJ6251983.1"/>
    <property type="molecule type" value="Genomic_DNA"/>
</dbReference>
<feature type="region of interest" description="Disordered" evidence="1">
    <location>
        <begin position="192"/>
        <end position="295"/>
    </location>
</feature>
<dbReference type="Pfam" id="PF00149">
    <property type="entry name" value="Metallophos"/>
    <property type="match status" value="1"/>
</dbReference>
<feature type="domain" description="Calcineurin-like phosphoesterase" evidence="2">
    <location>
        <begin position="19"/>
        <end position="111"/>
    </location>
</feature>
<dbReference type="Gene3D" id="3.60.21.10">
    <property type="match status" value="1"/>
</dbReference>
<feature type="compositionally biased region" description="Basic and acidic residues" evidence="1">
    <location>
        <begin position="239"/>
        <end position="255"/>
    </location>
</feature>